<evidence type="ECO:0000256" key="1">
    <source>
        <dbReference type="SAM" id="SignalP"/>
    </source>
</evidence>
<accession>A0A0A9XU26</accession>
<feature type="signal peptide" evidence="1">
    <location>
        <begin position="1"/>
        <end position="21"/>
    </location>
</feature>
<proteinExistence type="predicted"/>
<dbReference type="EMBL" id="GBHO01020145">
    <property type="protein sequence ID" value="JAG23459.1"/>
    <property type="molecule type" value="Transcribed_RNA"/>
</dbReference>
<feature type="chain" id="PRO_5002071960" evidence="1">
    <location>
        <begin position="22"/>
        <end position="112"/>
    </location>
</feature>
<keyword evidence="1" id="KW-0732">Signal</keyword>
<evidence type="ECO:0000313" key="2">
    <source>
        <dbReference type="EMBL" id="JAG23459.1"/>
    </source>
</evidence>
<feature type="non-terminal residue" evidence="2">
    <location>
        <position position="1"/>
    </location>
</feature>
<dbReference type="AlphaFoldDB" id="A0A0A9XU26"/>
<protein>
    <submittedName>
        <fullName evidence="2">Serum paraoxonase/lactonase 3</fullName>
    </submittedName>
</protein>
<reference evidence="2" key="1">
    <citation type="journal article" date="2014" name="PLoS ONE">
        <title>Transcriptome-Based Identification of ABC Transporters in the Western Tarnished Plant Bug Lygus hesperus.</title>
        <authorList>
            <person name="Hull J.J."/>
            <person name="Chaney K."/>
            <person name="Geib S.M."/>
            <person name="Fabrick J.A."/>
            <person name="Brent C.S."/>
            <person name="Walsh D."/>
            <person name="Lavine L.C."/>
        </authorList>
    </citation>
    <scope>NUCLEOTIDE SEQUENCE</scope>
</reference>
<gene>
    <name evidence="2" type="primary">PON3</name>
    <name evidence="2" type="ORF">CM83_534</name>
</gene>
<sequence length="112" mass="12352">DFMIAAITLCVLASKISLLEACIRITFIENSTPPRPGNAELIACWNTPGAEQISNGSPKYEYRPHGLEKIRHLELGFDTSICQNPFLPSRGVKNLDSLILYLAEIFSNVCNG</sequence>
<reference evidence="2" key="2">
    <citation type="submission" date="2014-07" db="EMBL/GenBank/DDBJ databases">
        <authorList>
            <person name="Hull J."/>
        </authorList>
    </citation>
    <scope>NUCLEOTIDE SEQUENCE</scope>
</reference>
<name>A0A0A9XU26_LYGHE</name>
<organism evidence="2">
    <name type="scientific">Lygus hesperus</name>
    <name type="common">Western plant bug</name>
    <dbReference type="NCBI Taxonomy" id="30085"/>
    <lineage>
        <taxon>Eukaryota</taxon>
        <taxon>Metazoa</taxon>
        <taxon>Ecdysozoa</taxon>
        <taxon>Arthropoda</taxon>
        <taxon>Hexapoda</taxon>
        <taxon>Insecta</taxon>
        <taxon>Pterygota</taxon>
        <taxon>Neoptera</taxon>
        <taxon>Paraneoptera</taxon>
        <taxon>Hemiptera</taxon>
        <taxon>Heteroptera</taxon>
        <taxon>Panheteroptera</taxon>
        <taxon>Cimicomorpha</taxon>
        <taxon>Miridae</taxon>
        <taxon>Mirini</taxon>
        <taxon>Lygus</taxon>
    </lineage>
</organism>